<dbReference type="AlphaFoldDB" id="A0A0D2UK56"/>
<dbReference type="Proteomes" id="UP000008743">
    <property type="component" value="Unassembled WGS sequence"/>
</dbReference>
<evidence type="ECO:0000313" key="3">
    <source>
        <dbReference type="Proteomes" id="UP000008743"/>
    </source>
</evidence>
<dbReference type="InParanoid" id="A0A0D2UK56"/>
<organism evidence="2 3">
    <name type="scientific">Capsaspora owczarzaki (strain ATCC 30864)</name>
    <dbReference type="NCBI Taxonomy" id="595528"/>
    <lineage>
        <taxon>Eukaryota</taxon>
        <taxon>Filasterea</taxon>
        <taxon>Capsaspora</taxon>
    </lineage>
</organism>
<evidence type="ECO:0000256" key="1">
    <source>
        <dbReference type="SAM" id="MobiDB-lite"/>
    </source>
</evidence>
<dbReference type="STRING" id="595528.A0A0D2UK56"/>
<dbReference type="EMBL" id="KE346369">
    <property type="protein sequence ID" value="KJE95491.1"/>
    <property type="molecule type" value="Genomic_DNA"/>
</dbReference>
<evidence type="ECO:0000313" key="2">
    <source>
        <dbReference type="EMBL" id="KJE95491.1"/>
    </source>
</evidence>
<proteinExistence type="predicted"/>
<feature type="compositionally biased region" description="Low complexity" evidence="1">
    <location>
        <begin position="319"/>
        <end position="337"/>
    </location>
</feature>
<feature type="compositionally biased region" description="Basic residues" evidence="1">
    <location>
        <begin position="446"/>
        <end position="456"/>
    </location>
</feature>
<dbReference type="PhylomeDB" id="A0A0D2UK56"/>
<feature type="region of interest" description="Disordered" evidence="1">
    <location>
        <begin position="257"/>
        <end position="292"/>
    </location>
</feature>
<sequence>MAAIKKIGAFFGNIQASLNSGRQSIEDNLSKVKKLSLSTIKSELDNLIPVGGDSSSLDHVSVDAGSEIAIQFERDWVTIHSLLLETSTKAKTADDFLAAIITQCQARHDGMKNFQKQAATLGVIGMSLDGIHQSATQLSDQFVAVQSALDELEVLCDQIDHQRSIIAHFQQQEDKAKRAEDQKIKQEQAFLSEKHKAYSDQATLDLLMYKQTGSMAPVLLDGARSKTEQPSTAVAEVSIADLVDQSALQDFYADLSTDSRSMDDTSSLASSSLSTSSQQSTPLAASKKPLQSKPVTKVANVAPVIESPVPVVRSPMVDTPASSTPAASTPAPIATPTLPDEPAAAPVEEKASEPEKIEAPDTTAAAAAPADVAAPQPEAEVSLPEPSQPEPTAAAAASEAPAPETPATVETPAAAETTADAPEKDDDDEGANAASASAAPIATAKKGGKKKKKGGK</sequence>
<feature type="compositionally biased region" description="Basic and acidic residues" evidence="1">
    <location>
        <begin position="347"/>
        <end position="359"/>
    </location>
</feature>
<accession>A0A0D2UK56</accession>
<keyword evidence="3" id="KW-1185">Reference proteome</keyword>
<feature type="compositionally biased region" description="Low complexity" evidence="1">
    <location>
        <begin position="431"/>
        <end position="445"/>
    </location>
</feature>
<feature type="compositionally biased region" description="Low complexity" evidence="1">
    <location>
        <begin position="257"/>
        <end position="286"/>
    </location>
</feature>
<dbReference type="OrthoDB" id="2445127at2759"/>
<feature type="region of interest" description="Disordered" evidence="1">
    <location>
        <begin position="313"/>
        <end position="456"/>
    </location>
</feature>
<feature type="compositionally biased region" description="Low complexity" evidence="1">
    <location>
        <begin position="360"/>
        <end position="420"/>
    </location>
</feature>
<reference evidence="3" key="1">
    <citation type="submission" date="2011-02" db="EMBL/GenBank/DDBJ databases">
        <title>The Genome Sequence of Capsaspora owczarzaki ATCC 30864.</title>
        <authorList>
            <person name="Russ C."/>
            <person name="Cuomo C."/>
            <person name="Burger G."/>
            <person name="Gray M.W."/>
            <person name="Holland P.W.H."/>
            <person name="King N."/>
            <person name="Lang F.B.F."/>
            <person name="Roger A.J."/>
            <person name="Ruiz-Trillo I."/>
            <person name="Young S.K."/>
            <person name="Zeng Q."/>
            <person name="Gargeya S."/>
            <person name="Alvarado L."/>
            <person name="Berlin A."/>
            <person name="Chapman S.B."/>
            <person name="Chen Z."/>
            <person name="Freedman E."/>
            <person name="Gellesch M."/>
            <person name="Goldberg J."/>
            <person name="Griggs A."/>
            <person name="Gujja S."/>
            <person name="Heilman E."/>
            <person name="Heiman D."/>
            <person name="Howarth C."/>
            <person name="Mehta T."/>
            <person name="Neiman D."/>
            <person name="Pearson M."/>
            <person name="Roberts A."/>
            <person name="Saif S."/>
            <person name="Shea T."/>
            <person name="Shenoy N."/>
            <person name="Sisk P."/>
            <person name="Stolte C."/>
            <person name="Sykes S."/>
            <person name="White J."/>
            <person name="Yandava C."/>
            <person name="Haas B."/>
            <person name="Nusbaum C."/>
            <person name="Birren B."/>
        </authorList>
    </citation>
    <scope>NUCLEOTIDE SEQUENCE</scope>
    <source>
        <strain evidence="3">ATCC 30864</strain>
    </source>
</reference>
<name>A0A0D2UK56_CAPO3</name>
<gene>
    <name evidence="2" type="ORF">CAOG_005940</name>
</gene>
<protein>
    <submittedName>
        <fullName evidence="2">Uncharacterized protein</fullName>
    </submittedName>
</protein>
<dbReference type="RefSeq" id="XP_004345530.1">
    <property type="nucleotide sequence ID" value="XM_004345480.2"/>
</dbReference>